<accession>A0ACC0YUJ2</accession>
<dbReference type="EMBL" id="CM047739">
    <property type="protein sequence ID" value="KAJ0042307.1"/>
    <property type="molecule type" value="Genomic_DNA"/>
</dbReference>
<dbReference type="Proteomes" id="UP001163603">
    <property type="component" value="Chromosome 4"/>
</dbReference>
<evidence type="ECO:0000313" key="1">
    <source>
        <dbReference type="EMBL" id="KAJ0042307.1"/>
    </source>
</evidence>
<comment type="caution">
    <text evidence="1">The sequence shown here is derived from an EMBL/GenBank/DDBJ whole genome shotgun (WGS) entry which is preliminary data.</text>
</comment>
<proteinExistence type="predicted"/>
<name>A0ACC0YUJ2_9ROSI</name>
<reference evidence="2" key="1">
    <citation type="journal article" date="2023" name="G3 (Bethesda)">
        <title>Genome assembly and association tests identify interacting loci associated with vigor, precocity, and sex in interspecific pistachio rootstocks.</title>
        <authorList>
            <person name="Palmer W."/>
            <person name="Jacygrad E."/>
            <person name="Sagayaradj S."/>
            <person name="Cavanaugh K."/>
            <person name="Han R."/>
            <person name="Bertier L."/>
            <person name="Beede B."/>
            <person name="Kafkas S."/>
            <person name="Golino D."/>
            <person name="Preece J."/>
            <person name="Michelmore R."/>
        </authorList>
    </citation>
    <scope>NUCLEOTIDE SEQUENCE [LARGE SCALE GENOMIC DNA]</scope>
</reference>
<organism evidence="1 2">
    <name type="scientific">Pistacia integerrima</name>
    <dbReference type="NCBI Taxonomy" id="434235"/>
    <lineage>
        <taxon>Eukaryota</taxon>
        <taxon>Viridiplantae</taxon>
        <taxon>Streptophyta</taxon>
        <taxon>Embryophyta</taxon>
        <taxon>Tracheophyta</taxon>
        <taxon>Spermatophyta</taxon>
        <taxon>Magnoliopsida</taxon>
        <taxon>eudicotyledons</taxon>
        <taxon>Gunneridae</taxon>
        <taxon>Pentapetalae</taxon>
        <taxon>rosids</taxon>
        <taxon>malvids</taxon>
        <taxon>Sapindales</taxon>
        <taxon>Anacardiaceae</taxon>
        <taxon>Pistacia</taxon>
    </lineage>
</organism>
<evidence type="ECO:0000313" key="2">
    <source>
        <dbReference type="Proteomes" id="UP001163603"/>
    </source>
</evidence>
<gene>
    <name evidence="1" type="ORF">Pint_18983</name>
</gene>
<protein>
    <submittedName>
        <fullName evidence="1">Uncharacterized protein</fullName>
    </submittedName>
</protein>
<sequence length="52" mass="6402">MRVLRLLRCRERVERFESLERMVSDSVWSSRRALMAEELKSFKLEEGWAWRS</sequence>
<keyword evidence="2" id="KW-1185">Reference proteome</keyword>